<comment type="caution">
    <text evidence="1">The sequence shown here is derived from an EMBL/GenBank/DDBJ whole genome shotgun (WGS) entry which is preliminary data.</text>
</comment>
<reference evidence="1 2" key="1">
    <citation type="submission" date="2014-03" db="EMBL/GenBank/DDBJ databases">
        <title>The genomes of two eusocial bee gut symbionts.</title>
        <authorList>
            <person name="Kwong W.K."/>
            <person name="Engel P."/>
            <person name="Koch H."/>
            <person name="Moran N.A."/>
        </authorList>
    </citation>
    <scope>NUCLEOTIDE SEQUENCE [LARGE SCALE GENOMIC DNA]</scope>
    <source>
        <strain evidence="2">wkB29</strain>
    </source>
</reference>
<dbReference type="EMBL" id="JFZV01000003">
    <property type="protein sequence ID" value="KDN15239.1"/>
    <property type="molecule type" value="Genomic_DNA"/>
</dbReference>
<proteinExistence type="predicted"/>
<dbReference type="Proteomes" id="UP000027170">
    <property type="component" value="Unassembled WGS sequence"/>
</dbReference>
<organism evidence="1 2">
    <name type="scientific">Snodgrassella communis</name>
    <dbReference type="NCBI Taxonomy" id="2946699"/>
    <lineage>
        <taxon>Bacteria</taxon>
        <taxon>Pseudomonadati</taxon>
        <taxon>Pseudomonadota</taxon>
        <taxon>Betaproteobacteria</taxon>
        <taxon>Neisseriales</taxon>
        <taxon>Neisseriaceae</taxon>
        <taxon>Snodgrassella</taxon>
    </lineage>
</organism>
<name>A0A836MRH2_9NEIS</name>
<sequence>MQPHQLKIKPGYPDKMIQQSHFPFSIITLQRKSATTLILRRYKPDF</sequence>
<gene>
    <name evidence="1" type="ORF">SALWKB29_0865</name>
</gene>
<accession>A0A836MRH2</accession>
<dbReference type="AlphaFoldDB" id="A0A836MRH2"/>
<protein>
    <submittedName>
        <fullName evidence="1">Uncharacterized protein</fullName>
    </submittedName>
</protein>
<keyword evidence="2" id="KW-1185">Reference proteome</keyword>
<evidence type="ECO:0000313" key="2">
    <source>
        <dbReference type="Proteomes" id="UP000027170"/>
    </source>
</evidence>
<evidence type="ECO:0000313" key="1">
    <source>
        <dbReference type="EMBL" id="KDN15239.1"/>
    </source>
</evidence>